<protein>
    <submittedName>
        <fullName evidence="1">Uncharacterized protein</fullName>
    </submittedName>
</protein>
<evidence type="ECO:0000313" key="2">
    <source>
        <dbReference type="Proteomes" id="UP000786811"/>
    </source>
</evidence>
<keyword evidence="2" id="KW-1185">Reference proteome</keyword>
<organism evidence="1 2">
    <name type="scientific">Cotesia congregata</name>
    <name type="common">Parasitoid wasp</name>
    <name type="synonym">Apanteles congregatus</name>
    <dbReference type="NCBI Taxonomy" id="51543"/>
    <lineage>
        <taxon>Eukaryota</taxon>
        <taxon>Metazoa</taxon>
        <taxon>Ecdysozoa</taxon>
        <taxon>Arthropoda</taxon>
        <taxon>Hexapoda</taxon>
        <taxon>Insecta</taxon>
        <taxon>Pterygota</taxon>
        <taxon>Neoptera</taxon>
        <taxon>Endopterygota</taxon>
        <taxon>Hymenoptera</taxon>
        <taxon>Apocrita</taxon>
        <taxon>Ichneumonoidea</taxon>
        <taxon>Braconidae</taxon>
        <taxon>Microgastrinae</taxon>
        <taxon>Cotesia</taxon>
    </lineage>
</organism>
<gene>
    <name evidence="1" type="ORF">HICCMSTLAB_LOCUS6941</name>
</gene>
<accession>A0A8J2MLB1</accession>
<evidence type="ECO:0000313" key="1">
    <source>
        <dbReference type="EMBL" id="CAG5093605.1"/>
    </source>
</evidence>
<reference evidence="1" key="1">
    <citation type="submission" date="2021-04" db="EMBL/GenBank/DDBJ databases">
        <authorList>
            <person name="Chebbi M.A.C M."/>
        </authorList>
    </citation>
    <scope>NUCLEOTIDE SEQUENCE</scope>
</reference>
<dbReference type="Proteomes" id="UP000786811">
    <property type="component" value="Unassembled WGS sequence"/>
</dbReference>
<name>A0A8J2MLB1_COTCN</name>
<dbReference type="EMBL" id="CAJNRD030001120">
    <property type="protein sequence ID" value="CAG5093605.1"/>
    <property type="molecule type" value="Genomic_DNA"/>
</dbReference>
<proteinExistence type="predicted"/>
<sequence>MVTSEPEDHLVCSFECRRRHPRGERGRGYPRCLTLQRMGIVTGPDYSRLECVRLFYFFLCLPGVYLGSLKVRVCSASAGSAGNPVSASGLRSSQACAASYSIQTHYTTHLFKKKKKKKKKKIKTETNKGGRIFSFSFLLSPTILS</sequence>
<dbReference type="AlphaFoldDB" id="A0A8J2MLB1"/>
<comment type="caution">
    <text evidence="1">The sequence shown here is derived from an EMBL/GenBank/DDBJ whole genome shotgun (WGS) entry which is preliminary data.</text>
</comment>